<feature type="transmembrane region" description="Helical" evidence="1">
    <location>
        <begin position="72"/>
        <end position="91"/>
    </location>
</feature>
<dbReference type="Proteomes" id="UP001597185">
    <property type="component" value="Unassembled WGS sequence"/>
</dbReference>
<feature type="transmembrane region" description="Helical" evidence="1">
    <location>
        <begin position="106"/>
        <end position="126"/>
    </location>
</feature>
<evidence type="ECO:0000256" key="1">
    <source>
        <dbReference type="SAM" id="Phobius"/>
    </source>
</evidence>
<comment type="caution">
    <text evidence="2">The sequence shown here is derived from an EMBL/GenBank/DDBJ whole genome shotgun (WGS) entry which is preliminary data.</text>
</comment>
<protein>
    <submittedName>
        <fullName evidence="2">Uncharacterized protein</fullName>
    </submittedName>
</protein>
<evidence type="ECO:0000313" key="2">
    <source>
        <dbReference type="EMBL" id="MFD1569880.1"/>
    </source>
</evidence>
<keyword evidence="1" id="KW-0472">Membrane</keyword>
<evidence type="ECO:0000313" key="3">
    <source>
        <dbReference type="Proteomes" id="UP001597185"/>
    </source>
</evidence>
<dbReference type="Pfam" id="PF24287">
    <property type="entry name" value="DUF7475"/>
    <property type="match status" value="1"/>
</dbReference>
<dbReference type="AlphaFoldDB" id="A0ABD6BZ62"/>
<gene>
    <name evidence="2" type="ORF">ACFR9T_04665</name>
</gene>
<dbReference type="RefSeq" id="WP_256416567.1">
    <property type="nucleotide sequence ID" value="NZ_JANHDL010000001.1"/>
</dbReference>
<accession>A0ABD6BZ62</accession>
<dbReference type="InterPro" id="IPR055898">
    <property type="entry name" value="DUF7475"/>
</dbReference>
<feature type="transmembrane region" description="Helical" evidence="1">
    <location>
        <begin position="45"/>
        <end position="65"/>
    </location>
</feature>
<reference evidence="2 3" key="1">
    <citation type="journal article" date="2019" name="Int. J. Syst. Evol. Microbiol.">
        <title>The Global Catalogue of Microorganisms (GCM) 10K type strain sequencing project: providing services to taxonomists for standard genome sequencing and annotation.</title>
        <authorList>
            <consortium name="The Broad Institute Genomics Platform"/>
            <consortium name="The Broad Institute Genome Sequencing Center for Infectious Disease"/>
            <person name="Wu L."/>
            <person name="Ma J."/>
        </authorList>
    </citation>
    <scope>NUCLEOTIDE SEQUENCE [LARGE SCALE GENOMIC DNA]</scope>
    <source>
        <strain evidence="2 3">CGMCC 1.12689</strain>
    </source>
</reference>
<keyword evidence="1" id="KW-0812">Transmembrane</keyword>
<sequence length="128" mass="13227">MATAGSRRPAAGIESLNGLHWAGIVSAAVSAAVHLLLGVRMVPSPLGISFVFAGLGFVGGIVLVVRGYRRRTVYAVGIAFTLVQIVLWYVVNFAGGGRSFPADVGTLGAVDKVAQVVLIAVLAALLRR</sequence>
<name>A0ABD6BZ62_9EURY</name>
<keyword evidence="3" id="KW-1185">Reference proteome</keyword>
<keyword evidence="1" id="KW-1133">Transmembrane helix</keyword>
<organism evidence="2 3">
    <name type="scientific">Halorubrum laminariae</name>
    <dbReference type="NCBI Taxonomy" id="1433523"/>
    <lineage>
        <taxon>Archaea</taxon>
        <taxon>Methanobacteriati</taxon>
        <taxon>Methanobacteriota</taxon>
        <taxon>Stenosarchaea group</taxon>
        <taxon>Halobacteria</taxon>
        <taxon>Halobacteriales</taxon>
        <taxon>Haloferacaceae</taxon>
        <taxon>Halorubrum</taxon>
    </lineage>
</organism>
<feature type="transmembrane region" description="Helical" evidence="1">
    <location>
        <begin position="21"/>
        <end position="39"/>
    </location>
</feature>
<dbReference type="EMBL" id="JBHUDB010000001">
    <property type="protein sequence ID" value="MFD1569880.1"/>
    <property type="molecule type" value="Genomic_DNA"/>
</dbReference>
<proteinExistence type="predicted"/>